<dbReference type="SUPFAM" id="SSF63829">
    <property type="entry name" value="Calcium-dependent phosphotriesterase"/>
    <property type="match status" value="1"/>
</dbReference>
<dbReference type="Gene3D" id="2.80.10.50">
    <property type="match status" value="2"/>
</dbReference>
<comment type="caution">
    <text evidence="2">The sequence shown here is derived from an EMBL/GenBank/DDBJ whole genome shotgun (WGS) entry which is preliminary data.</text>
</comment>
<sequence length="459" mass="47764">MKTKTIFCAVVCSLSIFSCSSSSDEDPGPSIDTNPFIATIGSTKQDQGNAIAVDASGNTFVAGTFVNALKVGPTDLSSDEDGGYNLFIVKYNSTGAPQWAKSATTEDGQMSAHGISVDADGNVYVVGNFTIDASFGDIKKTGTEATEIFFAKYNKDGVVQWVKTFGGAGTDNGLEIRTDTDGNTYMVGSFSGTATFGETVLTSNGNADIFLAKINKEGLVSWAAHVGGGAGDDKGIGVAINGSFIYVTGIARDNVKFGGNDFTGSGTMMFVAQYGKDGSYKWAKRPAGTATEGSSVALDSEGNVYTIGTLYAKADFGSYALVPVEGKYAFLAKFSSAGNVQWAKVFPGDGAELTLAAGPSDKLYAIGRFSVVAGFAATHQFNSAGFSDIYLARFSKENGTVDWAMRGGGTDFDVPGSAVVDAAGNLYSTGFFLDEATFNSTTAVKTAGLHDAFVWKVHP</sequence>
<feature type="signal peptide" evidence="1">
    <location>
        <begin position="1"/>
        <end position="23"/>
    </location>
</feature>
<protein>
    <recommendedName>
        <fullName evidence="4">Bulb-type lectin domain-containing protein</fullName>
    </recommendedName>
</protein>
<dbReference type="PROSITE" id="PS51257">
    <property type="entry name" value="PROKAR_LIPOPROTEIN"/>
    <property type="match status" value="1"/>
</dbReference>
<proteinExistence type="predicted"/>
<organism evidence="2 3">
    <name type="scientific">Pseudochryseolinea flava</name>
    <dbReference type="NCBI Taxonomy" id="2059302"/>
    <lineage>
        <taxon>Bacteria</taxon>
        <taxon>Pseudomonadati</taxon>
        <taxon>Bacteroidota</taxon>
        <taxon>Cytophagia</taxon>
        <taxon>Cytophagales</taxon>
        <taxon>Fulvivirgaceae</taxon>
        <taxon>Pseudochryseolinea</taxon>
    </lineage>
</organism>
<evidence type="ECO:0000256" key="1">
    <source>
        <dbReference type="SAM" id="SignalP"/>
    </source>
</evidence>
<accession>A0A364XW18</accession>
<feature type="chain" id="PRO_5017082320" description="Bulb-type lectin domain-containing protein" evidence="1">
    <location>
        <begin position="24"/>
        <end position="459"/>
    </location>
</feature>
<dbReference type="OrthoDB" id="937114at2"/>
<dbReference type="Proteomes" id="UP000251889">
    <property type="component" value="Unassembled WGS sequence"/>
</dbReference>
<name>A0A364XW18_9BACT</name>
<dbReference type="AlphaFoldDB" id="A0A364XW18"/>
<evidence type="ECO:0000313" key="2">
    <source>
        <dbReference type="EMBL" id="RAV98515.1"/>
    </source>
</evidence>
<reference evidence="2 3" key="1">
    <citation type="submission" date="2018-06" db="EMBL/GenBank/DDBJ databases">
        <title>Chryseolinea flavus sp. nov., a member of the phylum Bacteroidetes isolated from soil.</title>
        <authorList>
            <person name="Li Y."/>
            <person name="Wang J."/>
        </authorList>
    </citation>
    <scope>NUCLEOTIDE SEQUENCE [LARGE SCALE GENOMIC DNA]</scope>
    <source>
        <strain evidence="2 3">SDU1-6</strain>
    </source>
</reference>
<dbReference type="PANTHER" id="PTHR35580:SF1">
    <property type="entry name" value="PHYTASE-LIKE DOMAIN-CONTAINING PROTEIN"/>
    <property type="match status" value="1"/>
</dbReference>
<gene>
    <name evidence="2" type="ORF">DQQ10_23630</name>
</gene>
<evidence type="ECO:0008006" key="4">
    <source>
        <dbReference type="Google" id="ProtNLM"/>
    </source>
</evidence>
<dbReference type="PANTHER" id="PTHR35580">
    <property type="entry name" value="CELL SURFACE GLYCOPROTEIN (S-LAYER PROTEIN)-LIKE PROTEIN"/>
    <property type="match status" value="1"/>
</dbReference>
<dbReference type="InterPro" id="IPR052918">
    <property type="entry name" value="Motility_Chemotaxis_Reg"/>
</dbReference>
<dbReference type="RefSeq" id="WP_112749408.1">
    <property type="nucleotide sequence ID" value="NZ_QMFY01000017.1"/>
</dbReference>
<dbReference type="EMBL" id="QMFY01000017">
    <property type="protein sequence ID" value="RAV98515.1"/>
    <property type="molecule type" value="Genomic_DNA"/>
</dbReference>
<evidence type="ECO:0000313" key="3">
    <source>
        <dbReference type="Proteomes" id="UP000251889"/>
    </source>
</evidence>
<keyword evidence="3" id="KW-1185">Reference proteome</keyword>
<keyword evidence="1" id="KW-0732">Signal</keyword>